<dbReference type="KEGG" id="drg:H9K76_11175"/>
<dbReference type="GO" id="GO:0003700">
    <property type="term" value="F:DNA-binding transcription factor activity"/>
    <property type="evidence" value="ECO:0007669"/>
    <property type="project" value="InterPro"/>
</dbReference>
<feature type="domain" description="HTH lysR-type" evidence="5">
    <location>
        <begin position="4"/>
        <end position="61"/>
    </location>
</feature>
<dbReference type="PROSITE" id="PS50931">
    <property type="entry name" value="HTH_LYSR"/>
    <property type="match status" value="1"/>
</dbReference>
<keyword evidence="7" id="KW-1185">Reference proteome</keyword>
<keyword evidence="2" id="KW-0805">Transcription regulation</keyword>
<name>A0A7G9RUL2_9BURK</name>
<evidence type="ECO:0000313" key="7">
    <source>
        <dbReference type="Proteomes" id="UP000515811"/>
    </source>
</evidence>
<dbReference type="Proteomes" id="UP000515811">
    <property type="component" value="Chromosome"/>
</dbReference>
<evidence type="ECO:0000256" key="4">
    <source>
        <dbReference type="ARBA" id="ARBA00023163"/>
    </source>
</evidence>
<dbReference type="InterPro" id="IPR005119">
    <property type="entry name" value="LysR_subst-bd"/>
</dbReference>
<organism evidence="6 7">
    <name type="scientific">Diaphorobacter ruginosibacter</name>
    <dbReference type="NCBI Taxonomy" id="1715720"/>
    <lineage>
        <taxon>Bacteria</taxon>
        <taxon>Pseudomonadati</taxon>
        <taxon>Pseudomonadota</taxon>
        <taxon>Betaproteobacteria</taxon>
        <taxon>Burkholderiales</taxon>
        <taxon>Comamonadaceae</taxon>
        <taxon>Diaphorobacter</taxon>
    </lineage>
</organism>
<dbReference type="SUPFAM" id="SSF46785">
    <property type="entry name" value="Winged helix' DNA-binding domain"/>
    <property type="match status" value="1"/>
</dbReference>
<dbReference type="GO" id="GO:0005829">
    <property type="term" value="C:cytosol"/>
    <property type="evidence" value="ECO:0007669"/>
    <property type="project" value="TreeGrafter"/>
</dbReference>
<dbReference type="Pfam" id="PF03466">
    <property type="entry name" value="LysR_substrate"/>
    <property type="match status" value="1"/>
</dbReference>
<keyword evidence="3" id="KW-0238">DNA-binding</keyword>
<dbReference type="InterPro" id="IPR000847">
    <property type="entry name" value="LysR_HTH_N"/>
</dbReference>
<dbReference type="InterPro" id="IPR036388">
    <property type="entry name" value="WH-like_DNA-bd_sf"/>
</dbReference>
<proteinExistence type="inferred from homology"/>
<dbReference type="Pfam" id="PF00126">
    <property type="entry name" value="HTH_1"/>
    <property type="match status" value="1"/>
</dbReference>
<dbReference type="SUPFAM" id="SSF53850">
    <property type="entry name" value="Periplasmic binding protein-like II"/>
    <property type="match status" value="1"/>
</dbReference>
<evidence type="ECO:0000259" key="5">
    <source>
        <dbReference type="PROSITE" id="PS50931"/>
    </source>
</evidence>
<dbReference type="Gene3D" id="1.10.10.10">
    <property type="entry name" value="Winged helix-like DNA-binding domain superfamily/Winged helix DNA-binding domain"/>
    <property type="match status" value="1"/>
</dbReference>
<evidence type="ECO:0000256" key="1">
    <source>
        <dbReference type="ARBA" id="ARBA00009437"/>
    </source>
</evidence>
<dbReference type="Gene3D" id="3.40.190.290">
    <property type="match status" value="1"/>
</dbReference>
<dbReference type="AlphaFoldDB" id="A0A7G9RUL2"/>
<dbReference type="InterPro" id="IPR036390">
    <property type="entry name" value="WH_DNA-bd_sf"/>
</dbReference>
<comment type="similarity">
    <text evidence="1">Belongs to the LysR transcriptional regulatory family.</text>
</comment>
<dbReference type="PANTHER" id="PTHR30419:SF2">
    <property type="entry name" value="LYSR FAMILY TRANSCRIPTIONAL REGULATOR"/>
    <property type="match status" value="1"/>
</dbReference>
<dbReference type="GO" id="GO:0003677">
    <property type="term" value="F:DNA binding"/>
    <property type="evidence" value="ECO:0007669"/>
    <property type="project" value="UniProtKB-KW"/>
</dbReference>
<evidence type="ECO:0000256" key="2">
    <source>
        <dbReference type="ARBA" id="ARBA00023015"/>
    </source>
</evidence>
<dbReference type="EMBL" id="CP060714">
    <property type="protein sequence ID" value="QNN59287.1"/>
    <property type="molecule type" value="Genomic_DNA"/>
</dbReference>
<dbReference type="PANTHER" id="PTHR30419">
    <property type="entry name" value="HTH-TYPE TRANSCRIPTIONAL REGULATOR YBHD"/>
    <property type="match status" value="1"/>
</dbReference>
<protein>
    <submittedName>
        <fullName evidence="6">LysR family transcriptional regulator</fullName>
    </submittedName>
</protein>
<dbReference type="InterPro" id="IPR050950">
    <property type="entry name" value="HTH-type_LysR_regulators"/>
</dbReference>
<reference evidence="6 7" key="1">
    <citation type="submission" date="2020-08" db="EMBL/GenBank/DDBJ databases">
        <title>Genome sequence of Diaphorobacter ruginosibacter DSM 27467T.</title>
        <authorList>
            <person name="Hyun D.-W."/>
            <person name="Bae J.-W."/>
        </authorList>
    </citation>
    <scope>NUCLEOTIDE SEQUENCE [LARGE SCALE GENOMIC DNA]</scope>
    <source>
        <strain evidence="6 7">DSM 27467</strain>
    </source>
</reference>
<keyword evidence="4" id="KW-0804">Transcription</keyword>
<evidence type="ECO:0000313" key="6">
    <source>
        <dbReference type="EMBL" id="QNN59287.1"/>
    </source>
</evidence>
<evidence type="ECO:0000256" key="3">
    <source>
        <dbReference type="ARBA" id="ARBA00023125"/>
    </source>
</evidence>
<sequence>MMKFDTTTVRLISAIAEEGSISRAADRMGLAVAAASRRVSDLESQLGVRLFKRQPHGVKVTEAGTRLLSHIRQIDHLTQRLEGDARAVNRGRDGRVIIGAPKSVVIPFLAREIARTQQLFPGIALQIVEENSRIVQQLLRDRVIDIGIYEKTSGFIDLPRYAYRQDHLVVVYSRHHFSLPAAPLGIEALIELPIVTLGRGSAILTALHRAHESRGRTFRNDFVVSGFDSMLALVREGVGVGLMPPDVFGALHPEVELACVELEGDWHRRSYMLSFIESEAQQQRMLRNVLSQLLPGEFEA</sequence>
<gene>
    <name evidence="6" type="ORF">H9K76_11175</name>
</gene>
<accession>A0A7G9RUL2</accession>